<dbReference type="PROSITE" id="PS00463">
    <property type="entry name" value="ZN2_CY6_FUNGAL_1"/>
    <property type="match status" value="1"/>
</dbReference>
<dbReference type="CDD" id="cd00067">
    <property type="entry name" value="GAL4"/>
    <property type="match status" value="1"/>
</dbReference>
<dbReference type="PANTHER" id="PTHR47784">
    <property type="entry name" value="STEROL UPTAKE CONTROL PROTEIN 2"/>
    <property type="match status" value="1"/>
</dbReference>
<name>A0AAE8T071_9PEZI</name>
<gene>
    <name evidence="5" type="ORF">DNG_10419</name>
</gene>
<dbReference type="GO" id="GO:0001228">
    <property type="term" value="F:DNA-binding transcription activator activity, RNA polymerase II-specific"/>
    <property type="evidence" value="ECO:0007669"/>
    <property type="project" value="TreeGrafter"/>
</dbReference>
<feature type="domain" description="Zn(2)-C6 fungal-type" evidence="4">
    <location>
        <begin position="29"/>
        <end position="59"/>
    </location>
</feature>
<keyword evidence="1" id="KW-0539">Nucleus</keyword>
<keyword evidence="3" id="KW-0472">Membrane</keyword>
<feature type="region of interest" description="Disordered" evidence="2">
    <location>
        <begin position="68"/>
        <end position="99"/>
    </location>
</feature>
<comment type="caution">
    <text evidence="5">The sequence shown here is derived from an EMBL/GenBank/DDBJ whole genome shotgun (WGS) entry which is preliminary data.</text>
</comment>
<evidence type="ECO:0000313" key="5">
    <source>
        <dbReference type="EMBL" id="SPO07724.1"/>
    </source>
</evidence>
<dbReference type="InterPro" id="IPR053157">
    <property type="entry name" value="Sterol_Uptake_Regulator"/>
</dbReference>
<reference evidence="5" key="1">
    <citation type="submission" date="2018-03" db="EMBL/GenBank/DDBJ databases">
        <authorList>
            <person name="Guldener U."/>
        </authorList>
    </citation>
    <scope>NUCLEOTIDE SEQUENCE</scope>
</reference>
<dbReference type="Proteomes" id="UP001187682">
    <property type="component" value="Unassembled WGS sequence"/>
</dbReference>
<proteinExistence type="predicted"/>
<evidence type="ECO:0000256" key="3">
    <source>
        <dbReference type="SAM" id="Phobius"/>
    </source>
</evidence>
<dbReference type="EMBL" id="ONZQ02000024">
    <property type="protein sequence ID" value="SPO07724.1"/>
    <property type="molecule type" value="Genomic_DNA"/>
</dbReference>
<feature type="transmembrane region" description="Helical" evidence="3">
    <location>
        <begin position="360"/>
        <end position="380"/>
    </location>
</feature>
<feature type="compositionally biased region" description="Low complexity" evidence="2">
    <location>
        <begin position="72"/>
        <end position="91"/>
    </location>
</feature>
<dbReference type="AlphaFoldDB" id="A0AAE8T071"/>
<keyword evidence="3" id="KW-0812">Transmembrane</keyword>
<feature type="region of interest" description="Disordered" evidence="2">
    <location>
        <begin position="1"/>
        <end position="20"/>
    </location>
</feature>
<dbReference type="PANTHER" id="PTHR47784:SF5">
    <property type="entry name" value="STEROL UPTAKE CONTROL PROTEIN 2"/>
    <property type="match status" value="1"/>
</dbReference>
<sequence>MSTLQLDPGSQGAAKANRLLRPHSKSRQGCVACKARRIKCDEGKPACRTCQWRSADCVYVTPPKRRSRLRVSSSAASSSATPAASASATPEAPDDGVLGREVVLPDPPSLSALRSKQLLDLRLMHQYGSSTVDSLAGALELNERALKVLRMDVPRLAFEHPFLMETLLCTAIIHLECTGVGSAGPEISIYRYRAIRSFRKEIENVTAHNLRALVMASTLLAATTLAADRVMNYSGLWITNWLAMPQGPRALLLRRDGLPFDRTEEYGTPPCVHTMGRMTDVPAPVTIPDVLEEVLRISHDEDDWLFRQDLREAATGIGELFGALLTPQLKPWFHLKIRSWPYTFASGRFVELIRRSRPRALIIAAYYMAFLAFLPDVWLYQGVIHRDMERLGELLGMEFGHYLEVPKAASWIRDDDERMVFMVMQVCA</sequence>
<evidence type="ECO:0000313" key="6">
    <source>
        <dbReference type="Proteomes" id="UP001187682"/>
    </source>
</evidence>
<evidence type="ECO:0000259" key="4">
    <source>
        <dbReference type="PROSITE" id="PS50048"/>
    </source>
</evidence>
<organism evidence="5 6">
    <name type="scientific">Cephalotrichum gorgonifer</name>
    <dbReference type="NCBI Taxonomy" id="2041049"/>
    <lineage>
        <taxon>Eukaryota</taxon>
        <taxon>Fungi</taxon>
        <taxon>Dikarya</taxon>
        <taxon>Ascomycota</taxon>
        <taxon>Pezizomycotina</taxon>
        <taxon>Sordariomycetes</taxon>
        <taxon>Hypocreomycetidae</taxon>
        <taxon>Microascales</taxon>
        <taxon>Microascaceae</taxon>
        <taxon>Cephalotrichum</taxon>
    </lineage>
</organism>
<protein>
    <recommendedName>
        <fullName evidence="4">Zn(2)-C6 fungal-type domain-containing protein</fullName>
    </recommendedName>
</protein>
<keyword evidence="6" id="KW-1185">Reference proteome</keyword>
<dbReference type="Pfam" id="PF00172">
    <property type="entry name" value="Zn_clus"/>
    <property type="match status" value="1"/>
</dbReference>
<accession>A0AAE8T071</accession>
<dbReference type="Gene3D" id="4.10.240.10">
    <property type="entry name" value="Zn(2)-C6 fungal-type DNA-binding domain"/>
    <property type="match status" value="1"/>
</dbReference>
<dbReference type="SMART" id="SM00066">
    <property type="entry name" value="GAL4"/>
    <property type="match status" value="1"/>
</dbReference>
<evidence type="ECO:0000256" key="1">
    <source>
        <dbReference type="ARBA" id="ARBA00023242"/>
    </source>
</evidence>
<dbReference type="InterPro" id="IPR001138">
    <property type="entry name" value="Zn2Cys6_DnaBD"/>
</dbReference>
<dbReference type="GO" id="GO:0008270">
    <property type="term" value="F:zinc ion binding"/>
    <property type="evidence" value="ECO:0007669"/>
    <property type="project" value="InterPro"/>
</dbReference>
<dbReference type="InterPro" id="IPR036864">
    <property type="entry name" value="Zn2-C6_fun-type_DNA-bd_sf"/>
</dbReference>
<evidence type="ECO:0000256" key="2">
    <source>
        <dbReference type="SAM" id="MobiDB-lite"/>
    </source>
</evidence>
<dbReference type="SUPFAM" id="SSF57701">
    <property type="entry name" value="Zn2/Cys6 DNA-binding domain"/>
    <property type="match status" value="1"/>
</dbReference>
<dbReference type="PROSITE" id="PS50048">
    <property type="entry name" value="ZN2_CY6_FUNGAL_2"/>
    <property type="match status" value="1"/>
</dbReference>
<keyword evidence="3" id="KW-1133">Transmembrane helix</keyword>